<reference evidence="1" key="1">
    <citation type="submission" date="2019-05" db="EMBL/GenBank/DDBJ databases">
        <title>The de novo reference genome and transcriptome assemblies of the wild tomato species Solanum chilense.</title>
        <authorList>
            <person name="Stam R."/>
            <person name="Nosenko T."/>
            <person name="Hoerger A.C."/>
            <person name="Stephan W."/>
            <person name="Seidel M.A."/>
            <person name="Kuhn J.M.M."/>
            <person name="Haberer G."/>
            <person name="Tellier A."/>
        </authorList>
    </citation>
    <scope>NUCLEOTIDE SEQUENCE</scope>
    <source>
        <tissue evidence="1">Mature leaves</tissue>
    </source>
</reference>
<organism evidence="1">
    <name type="scientific">Solanum chilense</name>
    <name type="common">Tomato</name>
    <name type="synonym">Lycopersicon chilense</name>
    <dbReference type="NCBI Taxonomy" id="4083"/>
    <lineage>
        <taxon>Eukaryota</taxon>
        <taxon>Viridiplantae</taxon>
        <taxon>Streptophyta</taxon>
        <taxon>Embryophyta</taxon>
        <taxon>Tracheophyta</taxon>
        <taxon>Spermatophyta</taxon>
        <taxon>Magnoliopsida</taxon>
        <taxon>eudicotyledons</taxon>
        <taxon>Gunneridae</taxon>
        <taxon>Pentapetalae</taxon>
        <taxon>asterids</taxon>
        <taxon>lamiids</taxon>
        <taxon>Solanales</taxon>
        <taxon>Solanaceae</taxon>
        <taxon>Solanoideae</taxon>
        <taxon>Solaneae</taxon>
        <taxon>Solanum</taxon>
        <taxon>Solanum subgen. Lycopersicon</taxon>
    </lineage>
</organism>
<gene>
    <name evidence="1" type="ORF">EJD97_020835</name>
</gene>
<sequence>MSSQSIQFGFPGTNVLLTRPPLETSFPVQLDGNARQLCPLHTRINLCIISCNVFFRKKISDSNK</sequence>
<protein>
    <submittedName>
        <fullName evidence="1">Uncharacterized protein</fullName>
    </submittedName>
</protein>
<comment type="caution">
    <text evidence="1">The sequence shown here is derived from an EMBL/GenBank/DDBJ whole genome shotgun (WGS) entry which is preliminary data.</text>
</comment>
<accession>A0A6N2B4F4</accession>
<evidence type="ECO:0000313" key="1">
    <source>
        <dbReference type="EMBL" id="TMW86833.1"/>
    </source>
</evidence>
<dbReference type="EMBL" id="RXGB01006147">
    <property type="protein sequence ID" value="TMW86833.1"/>
    <property type="molecule type" value="Genomic_DNA"/>
</dbReference>
<dbReference type="AlphaFoldDB" id="A0A6N2B4F4"/>
<name>A0A6N2B4F4_SOLCI</name>
<proteinExistence type="predicted"/>